<dbReference type="Pfam" id="PF00733">
    <property type="entry name" value="Asn_synthase"/>
    <property type="match status" value="1"/>
</dbReference>
<evidence type="ECO:0000256" key="2">
    <source>
        <dbReference type="ARBA" id="ARBA00012737"/>
    </source>
</evidence>
<dbReference type="PANTHER" id="PTHR43284">
    <property type="entry name" value="ASPARAGINE SYNTHETASE (GLUTAMINE-HYDROLYZING)"/>
    <property type="match status" value="1"/>
</dbReference>
<gene>
    <name evidence="5" type="ORF">CVO96_03565</name>
</gene>
<dbReference type="EMBL" id="PPPD01000001">
    <property type="protein sequence ID" value="PNY80564.1"/>
    <property type="molecule type" value="Genomic_DNA"/>
</dbReference>
<dbReference type="RefSeq" id="WP_103310416.1">
    <property type="nucleotide sequence ID" value="NZ_PPPD01000001.1"/>
</dbReference>
<feature type="domain" description="Asparagine synthetase" evidence="4">
    <location>
        <begin position="212"/>
        <end position="527"/>
    </location>
</feature>
<dbReference type="SUPFAM" id="SSF52402">
    <property type="entry name" value="Adenine nucleotide alpha hydrolases-like"/>
    <property type="match status" value="1"/>
</dbReference>
<keyword evidence="6" id="KW-1185">Reference proteome</keyword>
<dbReference type="InterPro" id="IPR014729">
    <property type="entry name" value="Rossmann-like_a/b/a_fold"/>
</dbReference>
<dbReference type="Proteomes" id="UP000236379">
    <property type="component" value="Unassembled WGS sequence"/>
</dbReference>
<comment type="pathway">
    <text evidence="1">Amino-acid biosynthesis; L-asparagine biosynthesis; L-asparagine from L-aspartate (L-Gln route): step 1/1.</text>
</comment>
<evidence type="ECO:0000313" key="6">
    <source>
        <dbReference type="Proteomes" id="UP000236379"/>
    </source>
</evidence>
<dbReference type="EC" id="6.3.5.4" evidence="2"/>
<dbReference type="Gene3D" id="3.40.50.620">
    <property type="entry name" value="HUPs"/>
    <property type="match status" value="1"/>
</dbReference>
<dbReference type="OrthoDB" id="62955at2"/>
<evidence type="ECO:0000313" key="5">
    <source>
        <dbReference type="EMBL" id="PNY80564.1"/>
    </source>
</evidence>
<dbReference type="GO" id="GO:0006529">
    <property type="term" value="P:asparagine biosynthetic process"/>
    <property type="evidence" value="ECO:0007669"/>
    <property type="project" value="InterPro"/>
</dbReference>
<protein>
    <recommendedName>
        <fullName evidence="2">asparagine synthase (glutamine-hydrolyzing)</fullName>
        <ecNumber evidence="2">6.3.5.4</ecNumber>
    </recommendedName>
</protein>
<dbReference type="AlphaFoldDB" id="A0A2K3UVK2"/>
<organism evidence="5 6">
    <name type="scientific">Deinococcus koreensis</name>
    <dbReference type="NCBI Taxonomy" id="2054903"/>
    <lineage>
        <taxon>Bacteria</taxon>
        <taxon>Thermotogati</taxon>
        <taxon>Deinococcota</taxon>
        <taxon>Deinococci</taxon>
        <taxon>Deinococcales</taxon>
        <taxon>Deinococcaceae</taxon>
        <taxon>Deinococcus</taxon>
    </lineage>
</organism>
<proteinExistence type="predicted"/>
<dbReference type="InterPro" id="IPR029055">
    <property type="entry name" value="Ntn_hydrolases_N"/>
</dbReference>
<evidence type="ECO:0000256" key="3">
    <source>
        <dbReference type="ARBA" id="ARBA00048741"/>
    </source>
</evidence>
<reference evidence="5 6" key="1">
    <citation type="submission" date="2018-01" db="EMBL/GenBank/DDBJ databases">
        <title>Deinococcus koreensis sp. nov., a radiation-resistant bacterium isolated from river water.</title>
        <authorList>
            <person name="Choi A."/>
        </authorList>
    </citation>
    <scope>NUCLEOTIDE SEQUENCE [LARGE SCALE GENOMIC DNA]</scope>
    <source>
        <strain evidence="5 6">SJW1-2</strain>
    </source>
</reference>
<evidence type="ECO:0000259" key="4">
    <source>
        <dbReference type="Pfam" id="PF00733"/>
    </source>
</evidence>
<sequence length="615" mass="67192">MSADFALRLDWVGTAADRGQGCPDDLGLPFRVGGWAVRFTQGLRAPEGSGPVVCRESGVVAILSGHLYGTAPRQLPQLYRQHGAQLAGQLEGAFVLVLLDLRSGRVLAITDRVGSHKLYVAQELAQGEGRVDLATRVDWPAFRRRPLDPAGVAGYLATGNMFNGLSLYQGVRSLDRATVHELTPDGLMRQDYWTLTPEPSAGRASLPDLRAELAALLRRAVERRLPAPGAPATISLSGGYDSRGLLSLLSGRGHGLETFSYSLGTPARGSDPTVAQRLAAQYGARHQVLTAYRGDLLSTVRRNARWGQGVTHFCDEADAWAELSEHLGGRSPGDIFVGEQAFELSAKPLNTVPEQLKNHHLTGFYPLNWLAGRLPDGAFGHLENAWQGELETIVARTLHWESPLQRELALTLDQSLPYVLLPWRERFAGHAARVHTPYLDTDVLEFLQRVPLEALADKALFKDALRHLDSELLRVPIASSMGYEPDWAAELRGQREAVWEAMRAQPSRLDDLIDPDAVRSLLSGLSAPSLRARLTGAARQHLGRFRHGPYGTRLFGPAGLRIPSVDVPTFLMRLLTLREAEMRSPALAGLDTWTPEMERPALSAPPASLPPHAAS</sequence>
<name>A0A2K3UVK2_9DEIO</name>
<dbReference type="InterPro" id="IPR001962">
    <property type="entry name" value="Asn_synthase"/>
</dbReference>
<dbReference type="PANTHER" id="PTHR43284:SF1">
    <property type="entry name" value="ASPARAGINE SYNTHETASE"/>
    <property type="match status" value="1"/>
</dbReference>
<dbReference type="SUPFAM" id="SSF56235">
    <property type="entry name" value="N-terminal nucleophile aminohydrolases (Ntn hydrolases)"/>
    <property type="match status" value="1"/>
</dbReference>
<dbReference type="GO" id="GO:0004066">
    <property type="term" value="F:asparagine synthase (glutamine-hydrolyzing) activity"/>
    <property type="evidence" value="ECO:0007669"/>
    <property type="project" value="UniProtKB-EC"/>
</dbReference>
<evidence type="ECO:0000256" key="1">
    <source>
        <dbReference type="ARBA" id="ARBA00005187"/>
    </source>
</evidence>
<comment type="catalytic activity">
    <reaction evidence="3">
        <text>L-aspartate + L-glutamine + ATP + H2O = L-asparagine + L-glutamate + AMP + diphosphate + H(+)</text>
        <dbReference type="Rhea" id="RHEA:12228"/>
        <dbReference type="ChEBI" id="CHEBI:15377"/>
        <dbReference type="ChEBI" id="CHEBI:15378"/>
        <dbReference type="ChEBI" id="CHEBI:29985"/>
        <dbReference type="ChEBI" id="CHEBI:29991"/>
        <dbReference type="ChEBI" id="CHEBI:30616"/>
        <dbReference type="ChEBI" id="CHEBI:33019"/>
        <dbReference type="ChEBI" id="CHEBI:58048"/>
        <dbReference type="ChEBI" id="CHEBI:58359"/>
        <dbReference type="ChEBI" id="CHEBI:456215"/>
        <dbReference type="EC" id="6.3.5.4"/>
    </reaction>
</comment>
<dbReference type="InterPro" id="IPR051786">
    <property type="entry name" value="ASN_synthetase/amidase"/>
</dbReference>
<dbReference type="Gene3D" id="3.60.20.10">
    <property type="entry name" value="Glutamine Phosphoribosylpyrophosphate, subunit 1, domain 1"/>
    <property type="match status" value="1"/>
</dbReference>
<accession>A0A2K3UVK2</accession>
<comment type="caution">
    <text evidence="5">The sequence shown here is derived from an EMBL/GenBank/DDBJ whole genome shotgun (WGS) entry which is preliminary data.</text>
</comment>